<feature type="region of interest" description="Disordered" evidence="1">
    <location>
        <begin position="69"/>
        <end position="276"/>
    </location>
</feature>
<dbReference type="InterPro" id="IPR032552">
    <property type="entry name" value="RSB_motif"/>
</dbReference>
<dbReference type="OrthoDB" id="5348404at2759"/>
<dbReference type="GO" id="GO:0003723">
    <property type="term" value="F:RNA binding"/>
    <property type="evidence" value="ECO:0007669"/>
    <property type="project" value="TreeGrafter"/>
</dbReference>
<dbReference type="Gene3D" id="3.30.70.330">
    <property type="match status" value="1"/>
</dbReference>
<feature type="compositionally biased region" description="Acidic residues" evidence="1">
    <location>
        <begin position="169"/>
        <end position="222"/>
    </location>
</feature>
<dbReference type="Pfam" id="PF16294">
    <property type="entry name" value="RSB_motif"/>
    <property type="match status" value="1"/>
</dbReference>
<dbReference type="InterPro" id="IPR003034">
    <property type="entry name" value="SAP_dom"/>
</dbReference>
<dbReference type="InterPro" id="IPR034257">
    <property type="entry name" value="Acinus_RRM"/>
</dbReference>
<evidence type="ECO:0000259" key="2">
    <source>
        <dbReference type="PROSITE" id="PS50800"/>
    </source>
</evidence>
<dbReference type="AlphaFoldDB" id="A0A9P1MTZ0"/>
<feature type="compositionally biased region" description="Low complexity" evidence="1">
    <location>
        <begin position="138"/>
        <end position="163"/>
    </location>
</feature>
<reference evidence="3" key="1">
    <citation type="submission" date="2022-11" db="EMBL/GenBank/DDBJ databases">
        <authorList>
            <person name="Kikuchi T."/>
        </authorList>
    </citation>
    <scope>NUCLEOTIDE SEQUENCE</scope>
    <source>
        <strain evidence="3">PS1010</strain>
    </source>
</reference>
<comment type="caution">
    <text evidence="3">The sequence shown here is derived from an EMBL/GenBank/DDBJ whole genome shotgun (WGS) entry which is preliminary data.</text>
</comment>
<dbReference type="SUPFAM" id="SSF68906">
    <property type="entry name" value="SAP domain"/>
    <property type="match status" value="1"/>
</dbReference>
<dbReference type="Pfam" id="PF02037">
    <property type="entry name" value="SAP"/>
    <property type="match status" value="1"/>
</dbReference>
<dbReference type="GO" id="GO:0071011">
    <property type="term" value="C:precatalytic spliceosome"/>
    <property type="evidence" value="ECO:0007669"/>
    <property type="project" value="TreeGrafter"/>
</dbReference>
<feature type="compositionally biased region" description="Basic and acidic residues" evidence="1">
    <location>
        <begin position="239"/>
        <end position="265"/>
    </location>
</feature>
<dbReference type="InterPro" id="IPR012677">
    <property type="entry name" value="Nucleotide-bd_a/b_plait_sf"/>
</dbReference>
<feature type="region of interest" description="Disordered" evidence="1">
    <location>
        <begin position="406"/>
        <end position="428"/>
    </location>
</feature>
<feature type="compositionally biased region" description="Basic and acidic residues" evidence="1">
    <location>
        <begin position="470"/>
        <end position="486"/>
    </location>
</feature>
<gene>
    <name evidence="3" type="ORF">CAMP_LOCUS2232</name>
</gene>
<feature type="compositionally biased region" description="Basic and acidic residues" evidence="1">
    <location>
        <begin position="77"/>
        <end position="88"/>
    </location>
</feature>
<evidence type="ECO:0000313" key="4">
    <source>
        <dbReference type="Proteomes" id="UP001152747"/>
    </source>
</evidence>
<accession>A0A9P1MTZ0</accession>
<dbReference type="SUPFAM" id="SSF54928">
    <property type="entry name" value="RNA-binding domain, RBD"/>
    <property type="match status" value="1"/>
</dbReference>
<sequence length="843" mass="95608">MSDDDPIIDGRPLSTLKVAELKDELERVGLATKGVKAVLQDRLREFLAGDRVPIVKQESPLVAEYRAKQQKALAEARAADPRNKKVEEDQQVSSTKPAPEEVAKKLEDEPVKPVEPEPQVQPVLAAVQADPEPEAEVSSSGSSSSTSESSSSSSSGASSANSTPRKLEEQEEAENVEKIEEELEKEEEEKEEIEEENGKDEKENVEEKEENGDELDYGDEEETVTKEKPVTTAKTTSENGEKNEEEVKKKEADVEKEEKVREVSNRRATSPSSRHPVSDIVHIRGLVRPFTENNLRAFISSHGGEIVDFWIDKVKSHCFAKLTSSENAGKVLTAMHDTHWPESNQKLLVVVHDTEDNMNRYKEGRGEAKLPEIVTVGSLTGAKRAERLSSNQSSVVVDGKSNLRITVENSKKPESQESSAAAPIKTERKSLASRLTRIDKSGNSIEIGAAGDSSSDRKRQRSQTPPFSKVVDEKRNRLDSERLRRPETALKTPDDLFMKTKTLPALYYVPLTDEQNSDLLLLIFWKIKRGFTSKKCSKICHEEVRKSIPFTDLAWRSFLNKQGSRKKDEGSIDLNLNIGYGIDTLRIWKEIGNQEGEGYIYEQMSNKSFVHKKKLVPVSDLVEYARNRLFKMLQKYQRTIRHFCATGYLFQISPDMNFDAIFSLPKIQSFEIISARSDATKMLELVSKISPSLEFLKIKDHFKIPNFQLNVENLSAEIVEIPCDCNILKAEDVVRIVRAWQNGSKNIVHWTFRNIDLPDFAPKLFKLLGLPYTPKVREGSGILHNYRQRIDDRRNIEIMFPSSELYLYSRFFERDQAYKSSKSPKVFQIHSLLPQKFHKSLKL</sequence>
<dbReference type="InterPro" id="IPR035979">
    <property type="entry name" value="RBD_domain_sf"/>
</dbReference>
<feature type="compositionally biased region" description="Polar residues" evidence="1">
    <location>
        <begin position="266"/>
        <end position="275"/>
    </location>
</feature>
<evidence type="ECO:0000313" key="3">
    <source>
        <dbReference type="EMBL" id="CAI5439595.1"/>
    </source>
</evidence>
<dbReference type="Proteomes" id="UP001152747">
    <property type="component" value="Unassembled WGS sequence"/>
</dbReference>
<keyword evidence="4" id="KW-1185">Reference proteome</keyword>
<dbReference type="PANTHER" id="PTHR46589">
    <property type="entry name" value="APOPTOTIC CHROMATIN CONDENSATION INDUCER IN THE NUCLEUS"/>
    <property type="match status" value="1"/>
</dbReference>
<dbReference type="GO" id="GO:0061574">
    <property type="term" value="C:ASAP complex"/>
    <property type="evidence" value="ECO:0007669"/>
    <property type="project" value="TreeGrafter"/>
</dbReference>
<dbReference type="CDD" id="cd12432">
    <property type="entry name" value="RRM_ACINU"/>
    <property type="match status" value="1"/>
</dbReference>
<dbReference type="Gene3D" id="1.10.720.30">
    <property type="entry name" value="SAP domain"/>
    <property type="match status" value="1"/>
</dbReference>
<organism evidence="3 4">
    <name type="scientific">Caenorhabditis angaria</name>
    <dbReference type="NCBI Taxonomy" id="860376"/>
    <lineage>
        <taxon>Eukaryota</taxon>
        <taxon>Metazoa</taxon>
        <taxon>Ecdysozoa</taxon>
        <taxon>Nematoda</taxon>
        <taxon>Chromadorea</taxon>
        <taxon>Rhabditida</taxon>
        <taxon>Rhabditina</taxon>
        <taxon>Rhabditomorpha</taxon>
        <taxon>Rhabditoidea</taxon>
        <taxon>Rhabditidae</taxon>
        <taxon>Peloderinae</taxon>
        <taxon>Caenorhabditis</taxon>
    </lineage>
</organism>
<dbReference type="GO" id="GO:0008380">
    <property type="term" value="P:RNA splicing"/>
    <property type="evidence" value="ECO:0007669"/>
    <property type="project" value="TreeGrafter"/>
</dbReference>
<dbReference type="InterPro" id="IPR036361">
    <property type="entry name" value="SAP_dom_sf"/>
</dbReference>
<protein>
    <recommendedName>
        <fullName evidence="2">SAP domain-containing protein</fullName>
    </recommendedName>
</protein>
<dbReference type="EMBL" id="CANHGI010000001">
    <property type="protein sequence ID" value="CAI5439595.1"/>
    <property type="molecule type" value="Genomic_DNA"/>
</dbReference>
<dbReference type="SMART" id="SM00513">
    <property type="entry name" value="SAP"/>
    <property type="match status" value="1"/>
</dbReference>
<dbReference type="PROSITE" id="PS50800">
    <property type="entry name" value="SAP"/>
    <property type="match status" value="1"/>
</dbReference>
<feature type="region of interest" description="Disordered" evidence="1">
    <location>
        <begin position="442"/>
        <end position="486"/>
    </location>
</feature>
<evidence type="ECO:0000256" key="1">
    <source>
        <dbReference type="SAM" id="MobiDB-lite"/>
    </source>
</evidence>
<feature type="compositionally biased region" description="Basic and acidic residues" evidence="1">
    <location>
        <begin position="98"/>
        <end position="115"/>
    </location>
</feature>
<feature type="domain" description="SAP" evidence="2">
    <location>
        <begin position="13"/>
        <end position="47"/>
    </location>
</feature>
<dbReference type="InterPro" id="IPR052793">
    <property type="entry name" value="EJC-associated_protein"/>
</dbReference>
<proteinExistence type="predicted"/>
<dbReference type="PANTHER" id="PTHR46589:SF1">
    <property type="entry name" value="APOPTOTIC CHROMATIN CONDENSATION INDUCER IN THE NUCLEUS"/>
    <property type="match status" value="1"/>
</dbReference>
<name>A0A9P1MTZ0_9PELO</name>